<feature type="domain" description="HTH tetR-type" evidence="5">
    <location>
        <begin position="12"/>
        <end position="72"/>
    </location>
</feature>
<evidence type="ECO:0000256" key="4">
    <source>
        <dbReference type="PROSITE-ProRule" id="PRU00335"/>
    </source>
</evidence>
<evidence type="ECO:0000256" key="2">
    <source>
        <dbReference type="ARBA" id="ARBA00023125"/>
    </source>
</evidence>
<dbReference type="PANTHER" id="PTHR30055">
    <property type="entry name" value="HTH-TYPE TRANSCRIPTIONAL REGULATOR RUTR"/>
    <property type="match status" value="1"/>
</dbReference>
<sequence>MHTLGLRESKKAATRTALARAVLRLSTRDGIDQVTIDAVAAEANVSVRTFHNYFGGKEDALLHFVSTLFDTIVERIEARPAEEDLWCSVRTALVEAAMSPEVGEPAEIVELFRLLDTEPGLTARTRDSELGDTVEARIVELFARRGQQPHALYPHLVLHNAITTVRVALEYWVTHRASLATDPTAATDPAGRLELSTVLEAAFDQASAGLAQPVSAVDKLAATSPKEH</sequence>
<protein>
    <submittedName>
        <fullName evidence="6">TetR family transcriptional regulator</fullName>
    </submittedName>
</protein>
<reference evidence="7" key="1">
    <citation type="submission" date="2020-07" db="EMBL/GenBank/DDBJ databases">
        <title>novel species isolated from the respiratory tract of Marmot.</title>
        <authorList>
            <person name="Zhang G."/>
        </authorList>
    </citation>
    <scope>NUCLEOTIDE SEQUENCE [LARGE SCALE GENOMIC DNA]</scope>
    <source>
        <strain evidence="7">686</strain>
    </source>
</reference>
<keyword evidence="3" id="KW-0804">Transcription</keyword>
<dbReference type="InterPro" id="IPR009057">
    <property type="entry name" value="Homeodomain-like_sf"/>
</dbReference>
<keyword evidence="7" id="KW-1185">Reference proteome</keyword>
<evidence type="ECO:0000259" key="5">
    <source>
        <dbReference type="PROSITE" id="PS50977"/>
    </source>
</evidence>
<dbReference type="AlphaFoldDB" id="A0A7D7QZH3"/>
<evidence type="ECO:0000256" key="1">
    <source>
        <dbReference type="ARBA" id="ARBA00023015"/>
    </source>
</evidence>
<feature type="DNA-binding region" description="H-T-H motif" evidence="4">
    <location>
        <begin position="35"/>
        <end position="54"/>
    </location>
</feature>
<organism evidence="6 7">
    <name type="scientific">Gordonia jinghuaiqii</name>
    <dbReference type="NCBI Taxonomy" id="2758710"/>
    <lineage>
        <taxon>Bacteria</taxon>
        <taxon>Bacillati</taxon>
        <taxon>Actinomycetota</taxon>
        <taxon>Actinomycetes</taxon>
        <taxon>Mycobacteriales</taxon>
        <taxon>Gordoniaceae</taxon>
        <taxon>Gordonia</taxon>
    </lineage>
</organism>
<dbReference type="PANTHER" id="PTHR30055:SF238">
    <property type="entry name" value="MYCOFACTOCIN BIOSYNTHESIS TRANSCRIPTIONAL REGULATOR MFTR-RELATED"/>
    <property type="match status" value="1"/>
</dbReference>
<evidence type="ECO:0000256" key="3">
    <source>
        <dbReference type="ARBA" id="ARBA00023163"/>
    </source>
</evidence>
<dbReference type="EMBL" id="CP059491">
    <property type="protein sequence ID" value="QMT03008.1"/>
    <property type="molecule type" value="Genomic_DNA"/>
</dbReference>
<dbReference type="RefSeq" id="WP_188329941.1">
    <property type="nucleotide sequence ID" value="NZ_CP059491.1"/>
</dbReference>
<keyword evidence="2 4" id="KW-0238">DNA-binding</keyword>
<dbReference type="InterPro" id="IPR050109">
    <property type="entry name" value="HTH-type_TetR-like_transc_reg"/>
</dbReference>
<dbReference type="Gene3D" id="1.10.10.60">
    <property type="entry name" value="Homeodomain-like"/>
    <property type="match status" value="1"/>
</dbReference>
<dbReference type="GO" id="GO:0000976">
    <property type="term" value="F:transcription cis-regulatory region binding"/>
    <property type="evidence" value="ECO:0007669"/>
    <property type="project" value="TreeGrafter"/>
</dbReference>
<dbReference type="PROSITE" id="PS01081">
    <property type="entry name" value="HTH_TETR_1"/>
    <property type="match status" value="1"/>
</dbReference>
<gene>
    <name evidence="6" type="ORF">H1R19_07795</name>
</gene>
<dbReference type="InterPro" id="IPR001647">
    <property type="entry name" value="HTH_TetR"/>
</dbReference>
<dbReference type="SUPFAM" id="SSF46689">
    <property type="entry name" value="Homeodomain-like"/>
    <property type="match status" value="1"/>
</dbReference>
<dbReference type="Pfam" id="PF00440">
    <property type="entry name" value="TetR_N"/>
    <property type="match status" value="1"/>
</dbReference>
<accession>A0A7D7QZH3</accession>
<name>A0A7D7QZH3_9ACTN</name>
<dbReference type="Gene3D" id="1.10.357.10">
    <property type="entry name" value="Tetracycline Repressor, domain 2"/>
    <property type="match status" value="1"/>
</dbReference>
<dbReference type="PROSITE" id="PS50977">
    <property type="entry name" value="HTH_TETR_2"/>
    <property type="match status" value="1"/>
</dbReference>
<dbReference type="InterPro" id="IPR023772">
    <property type="entry name" value="DNA-bd_HTH_TetR-type_CS"/>
</dbReference>
<proteinExistence type="predicted"/>
<dbReference type="InterPro" id="IPR041347">
    <property type="entry name" value="MftR_C"/>
</dbReference>
<dbReference type="Pfam" id="PF17754">
    <property type="entry name" value="TetR_C_14"/>
    <property type="match status" value="1"/>
</dbReference>
<dbReference type="GO" id="GO:0003700">
    <property type="term" value="F:DNA-binding transcription factor activity"/>
    <property type="evidence" value="ECO:0007669"/>
    <property type="project" value="TreeGrafter"/>
</dbReference>
<keyword evidence="1" id="KW-0805">Transcription regulation</keyword>
<evidence type="ECO:0000313" key="7">
    <source>
        <dbReference type="Proteomes" id="UP000515663"/>
    </source>
</evidence>
<evidence type="ECO:0000313" key="6">
    <source>
        <dbReference type="EMBL" id="QMT03008.1"/>
    </source>
</evidence>
<dbReference type="Proteomes" id="UP000515663">
    <property type="component" value="Chromosome"/>
</dbReference>
<dbReference type="KEGG" id="gji:H1R19_07795"/>